<evidence type="ECO:0000256" key="2">
    <source>
        <dbReference type="ARBA" id="ARBA00008044"/>
    </source>
</evidence>
<dbReference type="InterPro" id="IPR019163">
    <property type="entry name" value="THO_Thoc5"/>
</dbReference>
<reference evidence="6" key="2">
    <citation type="submission" date="2025-08" db="UniProtKB">
        <authorList>
            <consortium name="RefSeq"/>
        </authorList>
    </citation>
    <scope>IDENTIFICATION</scope>
    <source>
        <tissue evidence="6">Leaf</tissue>
    </source>
</reference>
<comment type="similarity">
    <text evidence="2">Belongs to the THOC5 family.</text>
</comment>
<reference evidence="5" key="1">
    <citation type="journal article" date="2021" name="Nat. Commun.">
        <title>Genomic analyses provide insights into spinach domestication and the genetic basis of agronomic traits.</title>
        <authorList>
            <person name="Cai X."/>
            <person name="Sun X."/>
            <person name="Xu C."/>
            <person name="Sun H."/>
            <person name="Wang X."/>
            <person name="Ge C."/>
            <person name="Zhang Z."/>
            <person name="Wang Q."/>
            <person name="Fei Z."/>
            <person name="Jiao C."/>
            <person name="Wang Q."/>
        </authorList>
    </citation>
    <scope>NUCLEOTIDE SEQUENCE [LARGE SCALE GENOMIC DNA]</scope>
    <source>
        <strain evidence="5">cv. Varoflay</strain>
    </source>
</reference>
<organism evidence="5 6">
    <name type="scientific">Spinacia oleracea</name>
    <name type="common">Spinach</name>
    <dbReference type="NCBI Taxonomy" id="3562"/>
    <lineage>
        <taxon>Eukaryota</taxon>
        <taxon>Viridiplantae</taxon>
        <taxon>Streptophyta</taxon>
        <taxon>Embryophyta</taxon>
        <taxon>Tracheophyta</taxon>
        <taxon>Spermatophyta</taxon>
        <taxon>Magnoliopsida</taxon>
        <taxon>eudicotyledons</taxon>
        <taxon>Gunneridae</taxon>
        <taxon>Pentapetalae</taxon>
        <taxon>Caryophyllales</taxon>
        <taxon>Chenopodiaceae</taxon>
        <taxon>Chenopodioideae</taxon>
        <taxon>Anserineae</taxon>
        <taxon>Spinacia</taxon>
    </lineage>
</organism>
<evidence type="ECO:0000256" key="3">
    <source>
        <dbReference type="ARBA" id="ARBA00023242"/>
    </source>
</evidence>
<proteinExistence type="inferred from homology"/>
<dbReference type="KEGG" id="soe:110786718"/>
<gene>
    <name evidence="6" type="primary">LOC110786718</name>
</gene>
<dbReference type="GO" id="GO:0003729">
    <property type="term" value="F:mRNA binding"/>
    <property type="evidence" value="ECO:0000318"/>
    <property type="project" value="GO_Central"/>
</dbReference>
<evidence type="ECO:0000313" key="6">
    <source>
        <dbReference type="RefSeq" id="XP_021846983.2"/>
    </source>
</evidence>
<dbReference type="PANTHER" id="PTHR13375">
    <property type="entry name" value="FMS INTERACTING PROTEIN"/>
    <property type="match status" value="1"/>
</dbReference>
<dbReference type="GeneID" id="110786718"/>
<evidence type="ECO:0000256" key="1">
    <source>
        <dbReference type="ARBA" id="ARBA00004123"/>
    </source>
</evidence>
<protein>
    <submittedName>
        <fullName evidence="6">THO complex subunit 5A</fullName>
    </submittedName>
</protein>
<dbReference type="PANTHER" id="PTHR13375:SF3">
    <property type="entry name" value="THO COMPLEX SUBUNIT 5 HOMOLOG"/>
    <property type="match status" value="1"/>
</dbReference>
<name>A0A9R0JUG1_SPIOL</name>
<evidence type="ECO:0000313" key="5">
    <source>
        <dbReference type="Proteomes" id="UP000813463"/>
    </source>
</evidence>
<dbReference type="GO" id="GO:0000445">
    <property type="term" value="C:THO complex part of transcription export complex"/>
    <property type="evidence" value="ECO:0000318"/>
    <property type="project" value="GO_Central"/>
</dbReference>
<keyword evidence="3" id="KW-0539">Nucleus</keyword>
<dbReference type="AlphaFoldDB" id="A0A9R0JUG1"/>
<evidence type="ECO:0000256" key="4">
    <source>
        <dbReference type="SAM" id="MobiDB-lite"/>
    </source>
</evidence>
<accession>A0A9R0JUG1</accession>
<sequence>MDVKMEDAAAAAAAAAAATATATSATSEDIIVLSKTAEKVEKSPYDMLKESKISVEEIVAKMLSLKKDDKAKPELRELVTQMFLHFVSLRQANRNILIEEDRVKAETERVKAPVDSTSLQLHNLMYEKSHYLKAIKACKDFKSKYPDIQLVTEAEFFSQAPEEFKGIAISNETAHNVMLKRLNYELFQRKELCKFREKLDQKKKSLLETIANRKKFLSSLPSHLKALKKASLPAQNQLGLLHTKKQKQLHAAELLPPPLYIIYSQFMAQKEAFGENIDLEITGSLKDAQVFVRRQTYKDTGTSSMQESSRIDDDVVDEEDDGQRRRKRPKKVASKENVDTAGIYQAHPLRIILHVYDNEVCEPKSARLVTLKFEYLFKLNVVCVGVEGSDQGSENNILCNLFPDDKGLELPQQSAKLLLDDGAEFDERRTMRPYKWAQHLAGIDFLPEVSPSSTSNEAGKFETGKDAVVSGLSLYRHQNRVQTVVQRVRLRTKAQLALSEQLDSLTALKWPTLICQSVPWAAHEHLCFLHRWSHVGSSLNQDGSLSRVDVEQDHDAFDANMAGRASSSKEEGIMTEDGELPSLTPATVVTDEKSSAYLNQGSGVKHSKRMALISKSIAVPVKTARNQSFGRYEEDTDLMMDSESEVDDTTNNDKEIECAVDEGNSWVDYGIKEFNLVLTRKRDAGEGNVDLEVKIRISKEYPLRPPLFKLSLLSQYSGGNSSPIDHSVWYNELRAMEAEVNVHILKMLPPNEENNILSHQVHCLAMIFDLYLNEASQPSQGRKCKDSDIGSVSGGLKARSFRGRDRRNMIPWKDMELTPGYPF</sequence>
<keyword evidence="5" id="KW-1185">Reference proteome</keyword>
<dbReference type="GO" id="GO:0006406">
    <property type="term" value="P:mRNA export from nucleus"/>
    <property type="evidence" value="ECO:0000318"/>
    <property type="project" value="GO_Central"/>
</dbReference>
<feature type="region of interest" description="Disordered" evidence="4">
    <location>
        <begin position="299"/>
        <end position="334"/>
    </location>
</feature>
<feature type="compositionally biased region" description="Polar residues" evidence="4">
    <location>
        <begin position="299"/>
        <end position="308"/>
    </location>
</feature>
<dbReference type="RefSeq" id="XP_021846983.2">
    <property type="nucleotide sequence ID" value="XM_021991291.2"/>
</dbReference>
<dbReference type="Proteomes" id="UP000813463">
    <property type="component" value="Chromosome 3"/>
</dbReference>
<dbReference type="Pfam" id="PF09766">
    <property type="entry name" value="FmiP_Thoc5"/>
    <property type="match status" value="1"/>
</dbReference>
<comment type="subcellular location">
    <subcellularLocation>
        <location evidence="1">Nucleus</location>
    </subcellularLocation>
</comment>